<dbReference type="InterPro" id="IPR001179">
    <property type="entry name" value="PPIase_FKBP_dom"/>
</dbReference>
<dbReference type="Pfam" id="PF14664">
    <property type="entry name" value="RICTOR_N"/>
    <property type="match status" value="1"/>
</dbReference>
<dbReference type="SUPFAM" id="SSF48371">
    <property type="entry name" value="ARM repeat"/>
    <property type="match status" value="2"/>
</dbReference>
<dbReference type="InterPro" id="IPR011989">
    <property type="entry name" value="ARM-like"/>
</dbReference>
<dbReference type="AlphaFoldDB" id="A0A0L0DGG5"/>
<keyword evidence="2" id="KW-0413">Isomerase</keyword>
<accession>A0A0L0DGG5</accession>
<gene>
    <name evidence="5" type="ORF">AMSG_07616</name>
</gene>
<evidence type="ECO:0000256" key="2">
    <source>
        <dbReference type="PROSITE-ProRule" id="PRU00277"/>
    </source>
</evidence>
<dbReference type="SMART" id="SM01303">
    <property type="entry name" value="RasGEF_N_2"/>
    <property type="match status" value="1"/>
</dbReference>
<dbReference type="Proteomes" id="UP000054408">
    <property type="component" value="Unassembled WGS sequence"/>
</dbReference>
<dbReference type="SUPFAM" id="SSF54534">
    <property type="entry name" value="FKBP-like"/>
    <property type="match status" value="1"/>
</dbReference>
<feature type="region of interest" description="Disordered" evidence="3">
    <location>
        <begin position="1102"/>
        <end position="1127"/>
    </location>
</feature>
<dbReference type="OMA" id="EIRIHAT"/>
<dbReference type="SMART" id="SM01307">
    <property type="entry name" value="RICTOR_M"/>
    <property type="match status" value="1"/>
</dbReference>
<evidence type="ECO:0000259" key="4">
    <source>
        <dbReference type="PROSITE" id="PS50059"/>
    </source>
</evidence>
<dbReference type="Gene3D" id="1.25.10.10">
    <property type="entry name" value="Leucine-rich Repeat Variant"/>
    <property type="match status" value="1"/>
</dbReference>
<feature type="compositionally biased region" description="Gly residues" evidence="3">
    <location>
        <begin position="672"/>
        <end position="692"/>
    </location>
</feature>
<feature type="region of interest" description="Disordered" evidence="3">
    <location>
        <begin position="672"/>
        <end position="701"/>
    </location>
</feature>
<dbReference type="GO" id="GO:0038203">
    <property type="term" value="P:TORC2 signaling"/>
    <property type="evidence" value="ECO:0007669"/>
    <property type="project" value="TreeGrafter"/>
</dbReference>
<dbReference type="eggNOG" id="KOG3694">
    <property type="taxonomic scope" value="Eukaryota"/>
</dbReference>
<dbReference type="eggNOG" id="KOG0549">
    <property type="taxonomic scope" value="Eukaryota"/>
</dbReference>
<dbReference type="GO" id="GO:0031932">
    <property type="term" value="C:TORC2 complex"/>
    <property type="evidence" value="ECO:0007669"/>
    <property type="project" value="InterPro"/>
</dbReference>
<dbReference type="PROSITE" id="PS50059">
    <property type="entry name" value="FKBP_PPIASE"/>
    <property type="match status" value="1"/>
</dbReference>
<dbReference type="Pfam" id="PF00254">
    <property type="entry name" value="FKBP_C"/>
    <property type="match status" value="1"/>
</dbReference>
<dbReference type="PANTHER" id="PTHR13298">
    <property type="entry name" value="CYTOSOLIC REGULATOR PIANISSIMO"/>
    <property type="match status" value="1"/>
</dbReference>
<dbReference type="InterPro" id="IPR029452">
    <property type="entry name" value="RICTOR_V"/>
</dbReference>
<dbReference type="GeneID" id="25566493"/>
<dbReference type="InterPro" id="IPR029451">
    <property type="entry name" value="RICTOR_M"/>
</dbReference>
<feature type="region of interest" description="Disordered" evidence="3">
    <location>
        <begin position="921"/>
        <end position="949"/>
    </location>
</feature>
<dbReference type="Gene3D" id="3.10.50.40">
    <property type="match status" value="1"/>
</dbReference>
<dbReference type="EC" id="5.2.1.8" evidence="2"/>
<keyword evidence="6" id="KW-1185">Reference proteome</keyword>
<protein>
    <recommendedName>
        <fullName evidence="2">peptidylprolyl isomerase</fullName>
        <ecNumber evidence="2">5.2.1.8</ecNumber>
    </recommendedName>
</protein>
<dbReference type="Pfam" id="PF14663">
    <property type="entry name" value="RasGEF_N_2"/>
    <property type="match status" value="1"/>
</dbReference>
<dbReference type="GO" id="GO:0003755">
    <property type="term" value="F:peptidyl-prolyl cis-trans isomerase activity"/>
    <property type="evidence" value="ECO:0007669"/>
    <property type="project" value="UniProtKB-KW"/>
</dbReference>
<dbReference type="InterPro" id="IPR028268">
    <property type="entry name" value="Pianissimo_fam"/>
</dbReference>
<evidence type="ECO:0000256" key="3">
    <source>
        <dbReference type="SAM" id="MobiDB-lite"/>
    </source>
</evidence>
<proteinExistence type="inferred from homology"/>
<dbReference type="RefSeq" id="XP_013756088.1">
    <property type="nucleotide sequence ID" value="XM_013900634.1"/>
</dbReference>
<keyword evidence="2" id="KW-0697">Rotamase</keyword>
<dbReference type="OrthoDB" id="14744at2759"/>
<dbReference type="InterPro" id="IPR028267">
    <property type="entry name" value="Pianissimo_N"/>
</dbReference>
<evidence type="ECO:0000256" key="1">
    <source>
        <dbReference type="ARBA" id="ARBA00008878"/>
    </source>
</evidence>
<reference evidence="5 6" key="1">
    <citation type="submission" date="2010-05" db="EMBL/GenBank/DDBJ databases">
        <title>The Genome Sequence of Thecamonas trahens ATCC 50062.</title>
        <authorList>
            <consortium name="The Broad Institute Genome Sequencing Platform"/>
            <person name="Russ C."/>
            <person name="Cuomo C."/>
            <person name="Shea T."/>
            <person name="Young S.K."/>
            <person name="Zeng Q."/>
            <person name="Koehrsen M."/>
            <person name="Haas B."/>
            <person name="Borodovsky M."/>
            <person name="Guigo R."/>
            <person name="Alvarado L."/>
            <person name="Berlin A."/>
            <person name="Bochicchio J."/>
            <person name="Borenstein D."/>
            <person name="Chapman S."/>
            <person name="Chen Z."/>
            <person name="Freedman E."/>
            <person name="Gellesch M."/>
            <person name="Goldberg J."/>
            <person name="Griggs A."/>
            <person name="Gujja S."/>
            <person name="Heilman E."/>
            <person name="Heiman D."/>
            <person name="Hepburn T."/>
            <person name="Howarth C."/>
            <person name="Jen D."/>
            <person name="Larson L."/>
            <person name="Mehta T."/>
            <person name="Park D."/>
            <person name="Pearson M."/>
            <person name="Roberts A."/>
            <person name="Saif S."/>
            <person name="Shenoy N."/>
            <person name="Sisk P."/>
            <person name="Stolte C."/>
            <person name="Sykes S."/>
            <person name="Thomson T."/>
            <person name="Walk T."/>
            <person name="White J."/>
            <person name="Yandava C."/>
            <person name="Burger G."/>
            <person name="Gray M.W."/>
            <person name="Holland P.W.H."/>
            <person name="King N."/>
            <person name="Lang F.B.F."/>
            <person name="Roger A.J."/>
            <person name="Ruiz-Trillo I."/>
            <person name="Lander E."/>
            <person name="Nusbaum C."/>
        </authorList>
    </citation>
    <scope>NUCLEOTIDE SEQUENCE [LARGE SCALE GENOMIC DNA]</scope>
    <source>
        <strain evidence="5 6">ATCC 50062</strain>
    </source>
</reference>
<feature type="compositionally biased region" description="Gly residues" evidence="3">
    <location>
        <begin position="922"/>
        <end position="939"/>
    </location>
</feature>
<dbReference type="Pfam" id="PF14668">
    <property type="entry name" value="RICTOR_V"/>
    <property type="match status" value="1"/>
</dbReference>
<dbReference type="SMART" id="SM01310">
    <property type="entry name" value="RICTOR_V"/>
    <property type="match status" value="1"/>
</dbReference>
<dbReference type="Pfam" id="PF14666">
    <property type="entry name" value="RICTOR_M"/>
    <property type="match status" value="1"/>
</dbReference>
<feature type="domain" description="PPIase FKBP-type" evidence="4">
    <location>
        <begin position="1"/>
        <end position="69"/>
    </location>
</feature>
<dbReference type="InterPro" id="IPR046357">
    <property type="entry name" value="PPIase_dom_sf"/>
</dbReference>
<dbReference type="InterPro" id="IPR016024">
    <property type="entry name" value="ARM-type_fold"/>
</dbReference>
<comment type="similarity">
    <text evidence="1">Belongs to the RICTOR family.</text>
</comment>
<dbReference type="EMBL" id="GL349467">
    <property type="protein sequence ID" value="KNC51424.1"/>
    <property type="molecule type" value="Genomic_DNA"/>
</dbReference>
<comment type="catalytic activity">
    <reaction evidence="2">
        <text>[protein]-peptidylproline (omega=180) = [protein]-peptidylproline (omega=0)</text>
        <dbReference type="Rhea" id="RHEA:16237"/>
        <dbReference type="Rhea" id="RHEA-COMP:10747"/>
        <dbReference type="Rhea" id="RHEA-COMP:10748"/>
        <dbReference type="ChEBI" id="CHEBI:83833"/>
        <dbReference type="ChEBI" id="CHEBI:83834"/>
        <dbReference type="EC" id="5.2.1.8"/>
    </reaction>
</comment>
<sequence>MPRQEVEVVIGARQGAVKGWDLGVRGMTVGENRRLVVPPAYAYGEHGSPSLGVPPDTELAFDIELVELTKEASTRDRSKGKSRQASAVPPRTKLALLDALCGLHSGKLTKALSEHVAPQAFVMVLRPLCVDPVKAIRAATLRTLRYFARDKEVIEAMLAAKIHVFVGLSLEKDAKHEMERMQAMKLVRKLIEVHPEAFPRSLAVSLVAIATHVEDAFCRVCLESLCELVVRNARVVALAGGIKTLIEAIHVKKFEDIVEPLTLTLMYLLNGPEARQYVLHHIDMGTVLSPLTDTYTAHDPDVVRKRAATVRALLAMLRSWPGLIGLSSLQHVGLSSVVSALCLEDESIRYSVLDLLFRIFRLRKPPRTSSFPAALKAHSASLVHKVTELSRVHERFSLSDAYMAALLVGFVSAGLVEALVSLGICDDRELAVQVTILLGELLHMANKILPHGQCAQLQTLPSLVATAAEFRNQDDPFERSRANTLLSSLHEFARVRKLASEYTDFHMQLLLLNTYKTRRREGTDSTGASSFNDHIKNLKVKLEASMDDKSFDALLKSTQIFGTKDFTKWHWDVIAEVIEGPLSDVRRMEECITRTKFAKRILSFLRPSNHQFSDMRIDKRNKHKNLRYIRTACSLLDALMASDEGARYLAENELLDQIAEFCRAEVAQGAGTGTGAGDGSGSSGGGGGGGGSSFEPGPGVTLSDRFLEKNRLTRTMTREYFTMLGVLSSTKRGQDLLEQKELFNVLYPLTDGARGREDLAKLIVTSLDYNLNGHPRVLLAKAMTCKNRNIRYIATRHMRVLLRAGVSDFPNWGTDLLVTQLNDSDKDISATALKILVESCEDADTLATLISKRPLLATLEGKGKDILLRFLSSPAGFGYLTEHAWIESEMAHWHAKGNLEYVNSLEVALAKSLQKFLFGSTAGSGSGPSGSGGSKGRSGSGSNDEGTTTVLRPHFYGELAKTSRGVALLAESGHINEFLAHLASDETHIVYRKSALWALGHIAASDSGYAFLADDGAGLGPGSGSLIDQVVGLAEGSDRLSLKGTAYFVLGLVSMSEAAASELALFGWEANGTKGICVPREPEAFLSIVPSTYCGLWAESAENDPSKQLDPDDDRDAPTATPRPGDDEAEFELAVTIPRKIIDAVGKLSNHITADSASRELKTLKRSEETAFLFNEPNLLQVPVSGAAVCVGAV</sequence>
<organism evidence="5 6">
    <name type="scientific">Thecamonas trahens ATCC 50062</name>
    <dbReference type="NCBI Taxonomy" id="461836"/>
    <lineage>
        <taxon>Eukaryota</taxon>
        <taxon>Apusozoa</taxon>
        <taxon>Apusomonadida</taxon>
        <taxon>Apusomonadidae</taxon>
        <taxon>Thecamonas</taxon>
    </lineage>
</organism>
<evidence type="ECO:0000313" key="6">
    <source>
        <dbReference type="Proteomes" id="UP000054408"/>
    </source>
</evidence>
<name>A0A0L0DGG5_THETB</name>
<dbReference type="SMART" id="SM01308">
    <property type="entry name" value="RICTOR_N"/>
    <property type="match status" value="1"/>
</dbReference>
<dbReference type="PANTHER" id="PTHR13298:SF11">
    <property type="entry name" value="RAPAMYCIN-INSENSITIVE COMPANION OF MTOR"/>
    <property type="match status" value="1"/>
</dbReference>
<dbReference type="InterPro" id="IPR029453">
    <property type="entry name" value="Rictor_IV"/>
</dbReference>
<dbReference type="STRING" id="461836.A0A0L0DGG5"/>
<evidence type="ECO:0000313" key="5">
    <source>
        <dbReference type="EMBL" id="KNC51424.1"/>
    </source>
</evidence>